<dbReference type="EMBL" id="ANBP01000044">
    <property type="protein sequence ID" value="KAB7752664.1"/>
    <property type="molecule type" value="Genomic_DNA"/>
</dbReference>
<evidence type="ECO:0000313" key="3">
    <source>
        <dbReference type="Proteomes" id="UP000325690"/>
    </source>
</evidence>
<proteinExistence type="predicted"/>
<reference evidence="2 3" key="1">
    <citation type="submission" date="2012-10" db="EMBL/GenBank/DDBJ databases">
        <title>The draft sequence of the Mycobacterium pheli genome.</title>
        <authorList>
            <person name="Pettersson B.M.F."/>
            <person name="Das S."/>
            <person name="Dasgupta S."/>
            <person name="Bhattacharya A."/>
            <person name="Kirsebom L.A."/>
        </authorList>
    </citation>
    <scope>NUCLEOTIDE SEQUENCE [LARGE SCALE GENOMIC DNA]</scope>
    <source>
        <strain evidence="2 3">CCUG 21000</strain>
    </source>
</reference>
<keyword evidence="3" id="KW-1185">Reference proteome</keyword>
<evidence type="ECO:0000256" key="1">
    <source>
        <dbReference type="SAM" id="Phobius"/>
    </source>
</evidence>
<gene>
    <name evidence="2" type="ORF">MPHL21000_20990</name>
</gene>
<accession>A0A5N5USS6</accession>
<name>A0A5N5USS6_MYCPH</name>
<dbReference type="Proteomes" id="UP000325690">
    <property type="component" value="Unassembled WGS sequence"/>
</dbReference>
<dbReference type="AlphaFoldDB" id="A0A5N5USS6"/>
<feature type="transmembrane region" description="Helical" evidence="1">
    <location>
        <begin position="375"/>
        <end position="400"/>
    </location>
</feature>
<feature type="transmembrane region" description="Helical" evidence="1">
    <location>
        <begin position="107"/>
        <end position="128"/>
    </location>
</feature>
<protein>
    <submittedName>
        <fullName evidence="2">Uncharacterized protein</fullName>
    </submittedName>
</protein>
<sequence>MDSARAFVRDAADVLVDAGRLLLRHWSVLLSIAFAGMAFRGAALWAAVEVSDHSNWLGHALVILAPLGFLVAMIVMLYLLRADLPNAARAASSNAPVDATTGRERRLIDVTTSMVVPFFAVYVSAGLLRQDVAHFVNEAGVDELNQIDLYGTGTGPDFSRVFLTSVYLLAGLVLAAWVLRFALGLAEKRWRFLGFAVLGALVEVYWSANLAGYIDSEKAAAQQWVQNRVVVAELTELYDGVVEHLGPLTQPVKTVTGGLFELLGSIDAVVVVPLAWITVGAVVLGHKLAPPPRLQHPLLDRVGVVPKPLARTIGGVTSDVTSRFTALFEGLHLMARAGLVPMLLFALASLLALRVPYVVSAGWRLIVGPVHSDTYVAWAPIEGAVGNALMLTALAVLLAAGVNRMLRPVNPAAPQGNPAAPTTAEPL</sequence>
<keyword evidence="1" id="KW-1133">Transmembrane helix</keyword>
<dbReference type="RefSeq" id="WP_061481317.1">
    <property type="nucleotide sequence ID" value="NZ_ANBO01000043.1"/>
</dbReference>
<feature type="transmembrane region" description="Helical" evidence="1">
    <location>
        <begin position="262"/>
        <end position="284"/>
    </location>
</feature>
<comment type="caution">
    <text evidence="2">The sequence shown here is derived from an EMBL/GenBank/DDBJ whole genome shotgun (WGS) entry which is preliminary data.</text>
</comment>
<feature type="transmembrane region" description="Helical" evidence="1">
    <location>
        <begin position="333"/>
        <end position="355"/>
    </location>
</feature>
<evidence type="ECO:0000313" key="2">
    <source>
        <dbReference type="EMBL" id="KAB7752664.1"/>
    </source>
</evidence>
<feature type="transmembrane region" description="Helical" evidence="1">
    <location>
        <begin position="190"/>
        <end position="208"/>
    </location>
</feature>
<feature type="transmembrane region" description="Helical" evidence="1">
    <location>
        <begin position="161"/>
        <end position="183"/>
    </location>
</feature>
<dbReference type="GeneID" id="74302855"/>
<keyword evidence="1" id="KW-0472">Membrane</keyword>
<organism evidence="2 3">
    <name type="scientific">Mycolicibacterium phlei DSM 43239 = CCUG 21000</name>
    <dbReference type="NCBI Taxonomy" id="1226750"/>
    <lineage>
        <taxon>Bacteria</taxon>
        <taxon>Bacillati</taxon>
        <taxon>Actinomycetota</taxon>
        <taxon>Actinomycetes</taxon>
        <taxon>Mycobacteriales</taxon>
        <taxon>Mycobacteriaceae</taxon>
        <taxon>Mycolicibacterium</taxon>
    </lineage>
</organism>
<feature type="transmembrane region" description="Helical" evidence="1">
    <location>
        <begin position="60"/>
        <end position="80"/>
    </location>
</feature>
<feature type="transmembrane region" description="Helical" evidence="1">
    <location>
        <begin position="28"/>
        <end position="48"/>
    </location>
</feature>
<keyword evidence="1" id="KW-0812">Transmembrane</keyword>